<reference evidence="1" key="1">
    <citation type="submission" date="2021-02" db="EMBL/GenBank/DDBJ databases">
        <authorList>
            <person name="Nowell W R."/>
        </authorList>
    </citation>
    <scope>NUCLEOTIDE SEQUENCE</scope>
</reference>
<accession>A0A820RYP9</accession>
<organism evidence="1 2">
    <name type="scientific">Adineta steineri</name>
    <dbReference type="NCBI Taxonomy" id="433720"/>
    <lineage>
        <taxon>Eukaryota</taxon>
        <taxon>Metazoa</taxon>
        <taxon>Spiralia</taxon>
        <taxon>Gnathifera</taxon>
        <taxon>Rotifera</taxon>
        <taxon>Eurotatoria</taxon>
        <taxon>Bdelloidea</taxon>
        <taxon>Adinetida</taxon>
        <taxon>Adinetidae</taxon>
        <taxon>Adineta</taxon>
    </lineage>
</organism>
<proteinExistence type="predicted"/>
<name>A0A820RYP9_9BILA</name>
<sequence>MITTQWILVILSLIQINAAYGWSVTD</sequence>
<dbReference type="AlphaFoldDB" id="A0A820RYP9"/>
<dbReference type="Proteomes" id="UP000663868">
    <property type="component" value="Unassembled WGS sequence"/>
</dbReference>
<evidence type="ECO:0000313" key="1">
    <source>
        <dbReference type="EMBL" id="CAF4444152.1"/>
    </source>
</evidence>
<comment type="caution">
    <text evidence="1">The sequence shown here is derived from an EMBL/GenBank/DDBJ whole genome shotgun (WGS) entry which is preliminary data.</text>
</comment>
<protein>
    <submittedName>
        <fullName evidence="1">Uncharacterized protein</fullName>
    </submittedName>
</protein>
<feature type="non-terminal residue" evidence="1">
    <location>
        <position position="26"/>
    </location>
</feature>
<gene>
    <name evidence="1" type="ORF">KXQ929_LOCUS53569</name>
</gene>
<dbReference type="EMBL" id="CAJOBB010030512">
    <property type="protein sequence ID" value="CAF4444152.1"/>
    <property type="molecule type" value="Genomic_DNA"/>
</dbReference>
<evidence type="ECO:0000313" key="2">
    <source>
        <dbReference type="Proteomes" id="UP000663868"/>
    </source>
</evidence>